<comment type="caution">
    <text evidence="4">The sequence shown here is derived from an EMBL/GenBank/DDBJ whole genome shotgun (WGS) entry which is preliminary data.</text>
</comment>
<gene>
    <name evidence="4" type="ORF">QQS21_000656</name>
</gene>
<evidence type="ECO:0000313" key="4">
    <source>
        <dbReference type="EMBL" id="KAK2616414.1"/>
    </source>
</evidence>
<evidence type="ECO:0000259" key="3">
    <source>
        <dbReference type="Pfam" id="PF05368"/>
    </source>
</evidence>
<dbReference type="EMBL" id="JASWJB010000006">
    <property type="protein sequence ID" value="KAK2616414.1"/>
    <property type="molecule type" value="Genomic_DNA"/>
</dbReference>
<sequence>MPRTILVTGATGKQGRAVVRSLINKQDSPFRILALTRDASSSSAQRLASTSSLITLLQGNLDDTDAIFEKATQTDPSIWGVFSVQTVQQGKKGPALEEKQGTSLIDSALKHGVQHFVYSSVDRGGDNSQNNPTKVPHFKSKHNIEAHLMKSAKGSMTWTILRPVAFMDNFDGAFFGKIFASGWKDHVKSRPLQLVATEDIGVLAARSFQEQDVFAGMAVSIAGDELSYDEMAAVYSDVMKAQVPTTFGFVVSVLTLVSDELGEMLSFFEKDGFGADLKKSRELNPGIQDLRSWLQRQSS</sequence>
<comment type="similarity">
    <text evidence="1">Belongs to the NmrA-type oxidoreductase family.</text>
</comment>
<dbReference type="PANTHER" id="PTHR42748:SF7">
    <property type="entry name" value="NMRA LIKE REDOX SENSOR 1-RELATED"/>
    <property type="match status" value="1"/>
</dbReference>
<evidence type="ECO:0000256" key="2">
    <source>
        <dbReference type="ARBA" id="ARBA00022857"/>
    </source>
</evidence>
<keyword evidence="5" id="KW-1185">Reference proteome</keyword>
<evidence type="ECO:0000313" key="5">
    <source>
        <dbReference type="Proteomes" id="UP001251528"/>
    </source>
</evidence>
<reference evidence="4" key="1">
    <citation type="submission" date="2023-06" db="EMBL/GenBank/DDBJ databases">
        <title>Conoideocrella luteorostrata (Hypocreales: Clavicipitaceae), a potential biocontrol fungus for elongate hemlock scale in United States Christmas tree production areas.</title>
        <authorList>
            <person name="Barrett H."/>
            <person name="Lovett B."/>
            <person name="Macias A.M."/>
            <person name="Stajich J.E."/>
            <person name="Kasson M.T."/>
        </authorList>
    </citation>
    <scope>NUCLEOTIDE SEQUENCE</scope>
    <source>
        <strain evidence="4">ARSEF 14590</strain>
    </source>
</reference>
<accession>A0AAJ0FYA5</accession>
<dbReference type="SUPFAM" id="SSF51735">
    <property type="entry name" value="NAD(P)-binding Rossmann-fold domains"/>
    <property type="match status" value="1"/>
</dbReference>
<dbReference type="Gene3D" id="3.40.50.720">
    <property type="entry name" value="NAD(P)-binding Rossmann-like Domain"/>
    <property type="match status" value="1"/>
</dbReference>
<evidence type="ECO:0000256" key="1">
    <source>
        <dbReference type="ARBA" id="ARBA00006328"/>
    </source>
</evidence>
<protein>
    <recommendedName>
        <fullName evidence="3">NmrA-like domain-containing protein</fullName>
    </recommendedName>
</protein>
<dbReference type="InterPro" id="IPR008030">
    <property type="entry name" value="NmrA-like"/>
</dbReference>
<organism evidence="4 5">
    <name type="scientific">Conoideocrella luteorostrata</name>
    <dbReference type="NCBI Taxonomy" id="1105319"/>
    <lineage>
        <taxon>Eukaryota</taxon>
        <taxon>Fungi</taxon>
        <taxon>Dikarya</taxon>
        <taxon>Ascomycota</taxon>
        <taxon>Pezizomycotina</taxon>
        <taxon>Sordariomycetes</taxon>
        <taxon>Hypocreomycetidae</taxon>
        <taxon>Hypocreales</taxon>
        <taxon>Clavicipitaceae</taxon>
        <taxon>Conoideocrella</taxon>
    </lineage>
</organism>
<dbReference type="GO" id="GO:0005634">
    <property type="term" value="C:nucleus"/>
    <property type="evidence" value="ECO:0007669"/>
    <property type="project" value="TreeGrafter"/>
</dbReference>
<keyword evidence="2" id="KW-0521">NADP</keyword>
<dbReference type="InterPro" id="IPR051164">
    <property type="entry name" value="NmrA-like_oxidored"/>
</dbReference>
<dbReference type="AlphaFoldDB" id="A0AAJ0FYA5"/>
<dbReference type="Pfam" id="PF05368">
    <property type="entry name" value="NmrA"/>
    <property type="match status" value="1"/>
</dbReference>
<dbReference type="InterPro" id="IPR036291">
    <property type="entry name" value="NAD(P)-bd_dom_sf"/>
</dbReference>
<dbReference type="Gene3D" id="3.90.25.10">
    <property type="entry name" value="UDP-galactose 4-epimerase, domain 1"/>
    <property type="match status" value="1"/>
</dbReference>
<name>A0AAJ0FYA5_9HYPO</name>
<proteinExistence type="inferred from homology"/>
<feature type="domain" description="NmrA-like" evidence="3">
    <location>
        <begin position="3"/>
        <end position="275"/>
    </location>
</feature>
<dbReference type="PANTHER" id="PTHR42748">
    <property type="entry name" value="NITROGEN METABOLITE REPRESSION PROTEIN NMRA FAMILY MEMBER"/>
    <property type="match status" value="1"/>
</dbReference>
<dbReference type="Proteomes" id="UP001251528">
    <property type="component" value="Unassembled WGS sequence"/>
</dbReference>
<dbReference type="CDD" id="cd05251">
    <property type="entry name" value="NmrA_like_SDR_a"/>
    <property type="match status" value="1"/>
</dbReference>